<gene>
    <name evidence="1" type="ORF">VNI00_018833</name>
</gene>
<comment type="caution">
    <text evidence="1">The sequence shown here is derived from an EMBL/GenBank/DDBJ whole genome shotgun (WGS) entry which is preliminary data.</text>
</comment>
<evidence type="ECO:0000313" key="2">
    <source>
        <dbReference type="Proteomes" id="UP001383192"/>
    </source>
</evidence>
<accession>A0AAW0ATG8</accession>
<dbReference type="PANTHER" id="PTHR38926">
    <property type="entry name" value="F-BOX DOMAIN CONTAINING PROTEIN, EXPRESSED"/>
    <property type="match status" value="1"/>
</dbReference>
<dbReference type="AlphaFoldDB" id="A0AAW0ATG8"/>
<dbReference type="InterPro" id="IPR032675">
    <property type="entry name" value="LRR_dom_sf"/>
</dbReference>
<dbReference type="SUPFAM" id="SSF52047">
    <property type="entry name" value="RNI-like"/>
    <property type="match status" value="1"/>
</dbReference>
<organism evidence="1 2">
    <name type="scientific">Paramarasmius palmivorus</name>
    <dbReference type="NCBI Taxonomy" id="297713"/>
    <lineage>
        <taxon>Eukaryota</taxon>
        <taxon>Fungi</taxon>
        <taxon>Dikarya</taxon>
        <taxon>Basidiomycota</taxon>
        <taxon>Agaricomycotina</taxon>
        <taxon>Agaricomycetes</taxon>
        <taxon>Agaricomycetidae</taxon>
        <taxon>Agaricales</taxon>
        <taxon>Marasmiineae</taxon>
        <taxon>Marasmiaceae</taxon>
        <taxon>Paramarasmius</taxon>
    </lineage>
</organism>
<name>A0AAW0ATG8_9AGAR</name>
<reference evidence="1 2" key="1">
    <citation type="submission" date="2024-01" db="EMBL/GenBank/DDBJ databases">
        <title>A draft genome for a cacao thread blight-causing isolate of Paramarasmius palmivorus.</title>
        <authorList>
            <person name="Baruah I.K."/>
            <person name="Bukari Y."/>
            <person name="Amoako-Attah I."/>
            <person name="Meinhardt L.W."/>
            <person name="Bailey B.A."/>
            <person name="Cohen S.P."/>
        </authorList>
    </citation>
    <scope>NUCLEOTIDE SEQUENCE [LARGE SCALE GENOMIC DNA]</scope>
    <source>
        <strain evidence="1 2">GH-12</strain>
    </source>
</reference>
<dbReference type="Gene3D" id="3.80.10.10">
    <property type="entry name" value="Ribonuclease Inhibitor"/>
    <property type="match status" value="1"/>
</dbReference>
<keyword evidence="2" id="KW-1185">Reference proteome</keyword>
<dbReference type="Proteomes" id="UP001383192">
    <property type="component" value="Unassembled WGS sequence"/>
</dbReference>
<evidence type="ECO:0008006" key="3">
    <source>
        <dbReference type="Google" id="ProtNLM"/>
    </source>
</evidence>
<dbReference type="PANTHER" id="PTHR38926:SF5">
    <property type="entry name" value="F-BOX AND LEUCINE-RICH REPEAT PROTEIN 6"/>
    <property type="match status" value="1"/>
</dbReference>
<proteinExistence type="predicted"/>
<sequence>MDPEIVNLVIEPAVHRLPTESLLSIFKLASPPDGVNIYPQAIRNEAPWKIGRVCRLAHWQNHSRWRNIVKNTPELWTILVLDREKLPHSAQAPFWQNFSEIIDVLSERSSGRRQLEFRLADTTNYNHSDVVGRRISQSFLTCLFNRQVDIQPIIPWGRITAFHLSKYRLEDYLHEVLRKCENLQELVLDERDFSRWDSTEGWELDVKLARLRMLKLVVRDPTEHSRVLRILTLPSLERLEMIILKDPEYYGPSNVVFAADYILEMLGRSGCTLKALCVQNLRYQHYGLCQLLKNVPRLEELSLEGDISGCVVEKFVAKLVGLKKLVIRCTPCTKSGAGLPPPIDDILGAVRSMPMLRSLEVQARIPRHMWRTGDQMEELRSSGIQVLEDYREPAGKDTMMLWCREMECAVIDNAVTLLCDRSVFPADVFKEIPNPEKDPGYTRLERLWNDTLALPVGTRDKIRQLIEEWPRGSSLQFRIGNDGLTFSSFYADYWMPIPSSTVIAQQRRIRLDFDSESDED</sequence>
<evidence type="ECO:0000313" key="1">
    <source>
        <dbReference type="EMBL" id="KAK7016755.1"/>
    </source>
</evidence>
<dbReference type="EMBL" id="JAYKXP010000278">
    <property type="protein sequence ID" value="KAK7016755.1"/>
    <property type="molecule type" value="Genomic_DNA"/>
</dbReference>
<protein>
    <recommendedName>
        <fullName evidence="3">F-box domain-containing protein</fullName>
    </recommendedName>
</protein>